<comment type="caution">
    <text evidence="1">The sequence shown here is derived from an EMBL/GenBank/DDBJ whole genome shotgun (WGS) entry which is preliminary data.</text>
</comment>
<dbReference type="GO" id="GO:0030246">
    <property type="term" value="F:carbohydrate binding"/>
    <property type="evidence" value="ECO:0007669"/>
    <property type="project" value="InterPro"/>
</dbReference>
<accession>A0A2N5CH88</accession>
<gene>
    <name evidence="1" type="ORF">CYJ10_07835</name>
</gene>
<dbReference type="OrthoDB" id="9790727at2"/>
<organism evidence="1 2">
    <name type="scientific">Cupriavidus pauculus</name>
    <dbReference type="NCBI Taxonomy" id="82633"/>
    <lineage>
        <taxon>Bacteria</taxon>
        <taxon>Pseudomonadati</taxon>
        <taxon>Pseudomonadota</taxon>
        <taxon>Betaproteobacteria</taxon>
        <taxon>Burkholderiales</taxon>
        <taxon>Burkholderiaceae</taxon>
        <taxon>Cupriavidus</taxon>
    </lineage>
</organism>
<dbReference type="GO" id="GO:0005975">
    <property type="term" value="P:carbohydrate metabolic process"/>
    <property type="evidence" value="ECO:0007669"/>
    <property type="project" value="InterPro"/>
</dbReference>
<dbReference type="Gene3D" id="2.70.98.10">
    <property type="match status" value="1"/>
</dbReference>
<dbReference type="InterPro" id="IPR014718">
    <property type="entry name" value="GH-type_carb-bd"/>
</dbReference>
<evidence type="ECO:0000313" key="2">
    <source>
        <dbReference type="Proteomes" id="UP000234341"/>
    </source>
</evidence>
<dbReference type="SUPFAM" id="SSF74650">
    <property type="entry name" value="Galactose mutarotase-like"/>
    <property type="match status" value="1"/>
</dbReference>
<dbReference type="InterPro" id="IPR011013">
    <property type="entry name" value="Gal_mutarotase_sf_dom"/>
</dbReference>
<dbReference type="Pfam" id="PF01263">
    <property type="entry name" value="Aldose_epim"/>
    <property type="match status" value="1"/>
</dbReference>
<dbReference type="AlphaFoldDB" id="A0A2N5CH88"/>
<dbReference type="InterPro" id="IPR008183">
    <property type="entry name" value="Aldose_1/G6P_1-epimerase"/>
</dbReference>
<dbReference type="Proteomes" id="UP000234341">
    <property type="component" value="Unassembled WGS sequence"/>
</dbReference>
<protein>
    <submittedName>
        <fullName evidence="1">Aldose epimerase</fullName>
    </submittedName>
</protein>
<dbReference type="PANTHER" id="PTHR11122">
    <property type="entry name" value="APOSPORY-ASSOCIATED PROTEIN C-RELATED"/>
    <property type="match status" value="1"/>
</dbReference>
<evidence type="ECO:0000313" key="1">
    <source>
        <dbReference type="EMBL" id="PLQ01573.1"/>
    </source>
</evidence>
<name>A0A2N5CH88_9BURK</name>
<dbReference type="PANTHER" id="PTHR11122:SF13">
    <property type="entry name" value="GLUCOSE-6-PHOSPHATE 1-EPIMERASE"/>
    <property type="match status" value="1"/>
</dbReference>
<sequence>MTTTQRFQSQDLLRVGHDDHYLLLAPAHGGRLVRWVHRGQDILYWPDDADWTRVAKVRGGNPLLFPFIGRHFVDGEAGRWRDAAGVVHALPQHGFARDLPFAVSALSAEAVSLSLASSDLTRPGYPFGFVFTATYRLLADGIEATLHTRNTGDAALPALPYYAGHHFYFALPHPARAQSRIVMPPASRVRQQADGSLTVPEPGEPGEPAYRLDDPRLQDTFHVLQAKGNGDIGSVCVELPTRTIEIGLDATNSPPWYAVTTWTERDDSDFYCVEPWLGLPNAIHHGQGLRWVPGGAKETATCRLTIR</sequence>
<proteinExistence type="predicted"/>
<dbReference type="EMBL" id="PJRP01000002">
    <property type="protein sequence ID" value="PLQ01573.1"/>
    <property type="molecule type" value="Genomic_DNA"/>
</dbReference>
<reference evidence="1 2" key="1">
    <citation type="submission" date="2017-12" db="EMBL/GenBank/DDBJ databases">
        <title>Genome sequence of the active heterotrophic nitrifier-denitrifier, Cupriavidus pauculus UM1.</title>
        <authorList>
            <person name="Putonti C."/>
            <person name="Castignetti D."/>
        </authorList>
    </citation>
    <scope>NUCLEOTIDE SEQUENCE [LARGE SCALE GENOMIC DNA]</scope>
    <source>
        <strain evidence="1 2">UM1</strain>
    </source>
</reference>
<dbReference type="RefSeq" id="WP_101680924.1">
    <property type="nucleotide sequence ID" value="NZ_PJRP01000002.1"/>
</dbReference>
<dbReference type="GO" id="GO:0016853">
    <property type="term" value="F:isomerase activity"/>
    <property type="evidence" value="ECO:0007669"/>
    <property type="project" value="InterPro"/>
</dbReference>